<reference evidence="1 2" key="1">
    <citation type="submission" date="2017-08" db="EMBL/GenBank/DDBJ databases">
        <authorList>
            <person name="Feschi L."/>
            <person name="Jeukens J."/>
            <person name="Emond-Rheault J.-G."/>
            <person name="Kukavica-Ibrulj I."/>
            <person name="Boyle B."/>
            <person name="Levesque R.C."/>
        </authorList>
    </citation>
    <scope>NUCLEOTIDE SEQUENCE [LARGE SCALE GENOMIC DNA]</scope>
    <source>
        <strain evidence="1 2">PA-W36</strain>
    </source>
</reference>
<dbReference type="PROSITE" id="PS51257">
    <property type="entry name" value="PROKAR_LIPOPROTEIN"/>
    <property type="match status" value="1"/>
</dbReference>
<accession>A0A7M2ZLB0</accession>
<protein>
    <submittedName>
        <fullName evidence="1">Uncharacterized protein</fullName>
    </submittedName>
</protein>
<name>A0A7M2ZLB0_PSEAI</name>
<gene>
    <name evidence="1" type="ORF">IPC1295_32635</name>
</gene>
<organism evidence="1 2">
    <name type="scientific">Pseudomonas aeruginosa</name>
    <dbReference type="NCBI Taxonomy" id="287"/>
    <lineage>
        <taxon>Bacteria</taxon>
        <taxon>Pseudomonadati</taxon>
        <taxon>Pseudomonadota</taxon>
        <taxon>Gammaproteobacteria</taxon>
        <taxon>Pseudomonadales</taxon>
        <taxon>Pseudomonadaceae</taxon>
        <taxon>Pseudomonas</taxon>
    </lineage>
</organism>
<dbReference type="AlphaFoldDB" id="A0A7M2ZLB0"/>
<proteinExistence type="predicted"/>
<sequence length="116" mass="12582">MKKLIGVAALMAMAGCSSMSELRQEKPYRSFSSTKGVEQAAECVLFAWQNQSLAGVHYDVSLQPLLGGGRTVVSQGQTEFVDVVSTDRGSDISIYFQSGIMGWRKNSRIEAVKGCL</sequence>
<comment type="caution">
    <text evidence="1">The sequence shown here is derived from an EMBL/GenBank/DDBJ whole genome shotgun (WGS) entry which is preliminary data.</text>
</comment>
<evidence type="ECO:0000313" key="1">
    <source>
        <dbReference type="EMBL" id="RPM02757.1"/>
    </source>
</evidence>
<dbReference type="EMBL" id="NSNE01000037">
    <property type="protein sequence ID" value="RPM02757.1"/>
    <property type="molecule type" value="Genomic_DNA"/>
</dbReference>
<evidence type="ECO:0000313" key="2">
    <source>
        <dbReference type="Proteomes" id="UP000284767"/>
    </source>
</evidence>
<dbReference type="RefSeq" id="WP_043884778.1">
    <property type="nucleotide sequence ID" value="NZ_CP082822.1"/>
</dbReference>
<reference evidence="1 2" key="2">
    <citation type="submission" date="2019-01" db="EMBL/GenBank/DDBJ databases">
        <title>The Pseudomonas aeruginosa pan-genome provides new insights on its population structure, horizontal gene transfer and pathogenicity.</title>
        <authorList>
            <person name="Freschi L."/>
            <person name="Vincent A.T."/>
            <person name="Jeukens J."/>
            <person name="Emond-Rheault J.-G."/>
            <person name="Kukavica-Ibrulj I."/>
            <person name="Dupont M.-J."/>
            <person name="Charette S.J."/>
            <person name="Boyle B."/>
            <person name="Levesque R.C."/>
        </authorList>
    </citation>
    <scope>NUCLEOTIDE SEQUENCE [LARGE SCALE GENOMIC DNA]</scope>
    <source>
        <strain evidence="1 2">PA-W36</strain>
    </source>
</reference>
<dbReference type="Proteomes" id="UP000284767">
    <property type="component" value="Unassembled WGS sequence"/>
</dbReference>